<dbReference type="Proteomes" id="UP000003448">
    <property type="component" value="Unassembled WGS sequence"/>
</dbReference>
<dbReference type="SUPFAM" id="SSF56563">
    <property type="entry name" value="Major capsid protein gp5"/>
    <property type="match status" value="1"/>
</dbReference>
<gene>
    <name evidence="1" type="ORF">MILUP08_45453</name>
</gene>
<reference evidence="2" key="1">
    <citation type="journal article" date="2012" name="J. Bacteriol.">
        <title>Genome Sequence of Micromonospora lupini Lupac 08, Isolated from Root Nodules of Lupinus angustifolius.</title>
        <authorList>
            <person name="Alonso-Vega P."/>
            <person name="Normand P."/>
            <person name="Bacigalupe R."/>
            <person name="Pujic P."/>
            <person name="Lajus A."/>
            <person name="Vallenet D."/>
            <person name="Carro L."/>
            <person name="Coll P."/>
            <person name="Trujillo M.E."/>
        </authorList>
    </citation>
    <scope>NUCLEOTIDE SEQUENCE [LARGE SCALE GENOMIC DNA]</scope>
    <source>
        <strain evidence="2">Lupac 08</strain>
    </source>
</reference>
<dbReference type="Gene3D" id="3.30.2320.10">
    <property type="entry name" value="hypothetical protein PF0899 domain"/>
    <property type="match status" value="1"/>
</dbReference>
<name>I0L9S3_9ACTN</name>
<dbReference type="NCBIfam" id="NF041188">
    <property type="entry name" value="encap_f3"/>
    <property type="match status" value="1"/>
</dbReference>
<dbReference type="AlphaFoldDB" id="I0L9S3"/>
<sequence length="284" mass="30043">MQHALADYDLTEHGPGEQFARAVLASDGADVDVPIAASLPTLFPLAKHRPRYTVRHLLKSATVTEEPVTYVSEAPTPGTPEIAGTSYEASPEATFVPRLVETKLTEVTAGVAVPPDLLRDPTLLAGFVDYRVLVRLGTIENEVLLHGSADSVIPGLIGLPGARRRAAPGELTAEVITAAGEVEEMGGSCDAIVAHPNRYWDLLGSGMLARLGEVGIRVSRTRMIAPDQVLLGDFRAAVTLLESGTSQLSLCRGAGPDGSDVITAGLRLGLAVHLPQHFLLLDLR</sequence>
<dbReference type="EMBL" id="CAIE01000039">
    <property type="protein sequence ID" value="CCH20570.1"/>
    <property type="molecule type" value="Genomic_DNA"/>
</dbReference>
<proteinExistence type="predicted"/>
<comment type="caution">
    <text evidence="1">The sequence shown here is derived from an EMBL/GenBank/DDBJ whole genome shotgun (WGS) entry which is preliminary data.</text>
</comment>
<dbReference type="Gene3D" id="3.30.2400.10">
    <property type="entry name" value="Major capsid protein gp5"/>
    <property type="match status" value="1"/>
</dbReference>
<dbReference type="STRING" id="1150864.MILUP08_45453"/>
<keyword evidence="2" id="KW-1185">Reference proteome</keyword>
<evidence type="ECO:0000313" key="2">
    <source>
        <dbReference type="Proteomes" id="UP000003448"/>
    </source>
</evidence>
<evidence type="ECO:0000313" key="1">
    <source>
        <dbReference type="EMBL" id="CCH20570.1"/>
    </source>
</evidence>
<organism evidence="1 2">
    <name type="scientific">Micromonospora lupini str. Lupac 08</name>
    <dbReference type="NCBI Taxonomy" id="1150864"/>
    <lineage>
        <taxon>Bacteria</taxon>
        <taxon>Bacillati</taxon>
        <taxon>Actinomycetota</taxon>
        <taxon>Actinomycetes</taxon>
        <taxon>Micromonosporales</taxon>
        <taxon>Micromonosporaceae</taxon>
        <taxon>Micromonospora</taxon>
    </lineage>
</organism>
<dbReference type="RefSeq" id="WP_007463649.1">
    <property type="nucleotide sequence ID" value="NZ_HF570108.1"/>
</dbReference>
<protein>
    <submittedName>
        <fullName evidence="1">Uncharacterized protein</fullName>
    </submittedName>
</protein>
<dbReference type="eggNOG" id="ENOG5033PE3">
    <property type="taxonomic scope" value="Bacteria"/>
</dbReference>
<accession>I0L9S3</accession>